<name>A0A1X7TRZ7_AMPQE</name>
<reference evidence="4" key="1">
    <citation type="journal article" date="2010" name="Nature">
        <title>The Amphimedon queenslandica genome and the evolution of animal complexity.</title>
        <authorList>
            <person name="Srivastava M."/>
            <person name="Simakov O."/>
            <person name="Chapman J."/>
            <person name="Fahey B."/>
            <person name="Gauthier M.E."/>
            <person name="Mitros T."/>
            <person name="Richards G.S."/>
            <person name="Conaco C."/>
            <person name="Dacre M."/>
            <person name="Hellsten U."/>
            <person name="Larroux C."/>
            <person name="Putnam N.H."/>
            <person name="Stanke M."/>
            <person name="Adamska M."/>
            <person name="Darling A."/>
            <person name="Degnan S.M."/>
            <person name="Oakley T.H."/>
            <person name="Plachetzki D.C."/>
            <person name="Zhai Y."/>
            <person name="Adamski M."/>
            <person name="Calcino A."/>
            <person name="Cummins S.F."/>
            <person name="Goodstein D.M."/>
            <person name="Harris C."/>
            <person name="Jackson D.J."/>
            <person name="Leys S.P."/>
            <person name="Shu S."/>
            <person name="Woodcroft B.J."/>
            <person name="Vervoort M."/>
            <person name="Kosik K.S."/>
            <person name="Manning G."/>
            <person name="Degnan B.M."/>
            <person name="Rokhsar D.S."/>
        </authorList>
    </citation>
    <scope>NUCLEOTIDE SEQUENCE [LARGE SCALE GENOMIC DNA]</scope>
</reference>
<organism evidence="3">
    <name type="scientific">Amphimedon queenslandica</name>
    <name type="common">Sponge</name>
    <dbReference type="NCBI Taxonomy" id="400682"/>
    <lineage>
        <taxon>Eukaryota</taxon>
        <taxon>Metazoa</taxon>
        <taxon>Porifera</taxon>
        <taxon>Demospongiae</taxon>
        <taxon>Heteroscleromorpha</taxon>
        <taxon>Haplosclerida</taxon>
        <taxon>Niphatidae</taxon>
        <taxon>Amphimedon</taxon>
    </lineage>
</organism>
<proteinExistence type="predicted"/>
<protein>
    <recommendedName>
        <fullName evidence="2">Death domain-containing protein</fullName>
    </recommendedName>
</protein>
<keyword evidence="1" id="KW-0175">Coiled coil</keyword>
<sequence length="721" mass="81989">MASRLRTRTQDLLGHDKLGEVDELLRKFNYDDTTFFELGLQLGLQYATLNKIKAEHSISNCLIECLNAWIEQVDDVKKYGGPSYYTLIVALRIIKQNRVADAIDEEKHPACAILACYKDEKFILNPLPQLAVLLYKEDLIRARILPNADGALSLLREVQQSICANHRNLMKFADVLKLMPATQKIAREIKESYLEKVHSNEIVDEAEVTEITDSDISIQGQELDAFNAIRTKFASTVYDATEAMVSISERDLRTYLCRGYPHLASKLEKCTTIDDLLNMLANECSLTDVSLLEAVADRFKISPATELIQEYKEAVDDFCEKTPLTECLNKKISSGSMLESEKIVIHVRGLASEHRFKDVKELTEHAFGKLNSQVKITVIVVKKSFTVTCSFPLILSESLIASVLQNLETLKAKGLEQLTIGYGIVYDVDEKECDEAAVYARKGIVEQLLLSRTVQLINCCQEKKAIIAEAEKKKVEYQEEKEMLSKNLISCQQSDSEVSISADIATIVYAAMTRHKHIINIEFVSDITHMFRKYQFYGHQYPKFGIYLNIPKERLDFIERNFKGDLARCLIECLMAWLRSPDDPSTKSWETLILAIRHVDEKEVADNIYNEKCKPCEVLPEYYVKLFGSIEEPFELADILCSKGVLDETSLTKIKKATKEEKTALLKARELLLQVIQKSICRRKENLKIFAEALQKFSSTAQLGDEILEKCSFINFVHSSI</sequence>
<dbReference type="AlphaFoldDB" id="A0A1X7TRZ7"/>
<feature type="coiled-coil region" evidence="1">
    <location>
        <begin position="460"/>
        <end position="487"/>
    </location>
</feature>
<evidence type="ECO:0000313" key="3">
    <source>
        <dbReference type="EnsemblMetazoa" id="Aqu2.1.17880_001"/>
    </source>
</evidence>
<dbReference type="Proteomes" id="UP000007879">
    <property type="component" value="Unassembled WGS sequence"/>
</dbReference>
<evidence type="ECO:0000259" key="2">
    <source>
        <dbReference type="PROSITE" id="PS50017"/>
    </source>
</evidence>
<evidence type="ECO:0000256" key="1">
    <source>
        <dbReference type="SAM" id="Coils"/>
    </source>
</evidence>
<dbReference type="GO" id="GO:0007165">
    <property type="term" value="P:signal transduction"/>
    <property type="evidence" value="ECO:0007669"/>
    <property type="project" value="InterPro"/>
</dbReference>
<reference evidence="3" key="2">
    <citation type="submission" date="2017-05" db="UniProtKB">
        <authorList>
            <consortium name="EnsemblMetazoa"/>
        </authorList>
    </citation>
    <scope>IDENTIFICATION</scope>
</reference>
<dbReference type="EnsemblMetazoa" id="XM_020002471.1">
    <property type="protein sequence ID" value="XP_019858030.1"/>
    <property type="gene ID" value="LOC109586293"/>
</dbReference>
<dbReference type="Gene3D" id="1.10.533.10">
    <property type="entry name" value="Death Domain, Fas"/>
    <property type="match status" value="2"/>
</dbReference>
<accession>A0A1X7TRZ7</accession>
<feature type="domain" description="Death" evidence="2">
    <location>
        <begin position="538"/>
        <end position="612"/>
    </location>
</feature>
<dbReference type="EnsemblMetazoa" id="Aqu2.1.17880_001">
    <property type="protein sequence ID" value="Aqu2.1.17880_001"/>
    <property type="gene ID" value="Aqu2.1.17880"/>
</dbReference>
<dbReference type="InParanoid" id="A0A1X7TRZ7"/>
<evidence type="ECO:0000313" key="4">
    <source>
        <dbReference type="Proteomes" id="UP000007879"/>
    </source>
</evidence>
<gene>
    <name evidence="3" type="primary">109586293</name>
</gene>
<keyword evidence="4" id="KW-1185">Reference proteome</keyword>
<dbReference type="InterPro" id="IPR011029">
    <property type="entry name" value="DEATH-like_dom_sf"/>
</dbReference>
<dbReference type="KEGG" id="aqu:109586293"/>
<dbReference type="InterPro" id="IPR000488">
    <property type="entry name" value="Death_dom"/>
</dbReference>
<dbReference type="PROSITE" id="PS50017">
    <property type="entry name" value="DEATH_DOMAIN"/>
    <property type="match status" value="1"/>
</dbReference>
<dbReference type="SUPFAM" id="SSF47986">
    <property type="entry name" value="DEATH domain"/>
    <property type="match status" value="1"/>
</dbReference>